<comment type="caution">
    <text evidence="1">The sequence shown here is derived from an EMBL/GenBank/DDBJ whole genome shotgun (WGS) entry which is preliminary data.</text>
</comment>
<evidence type="ECO:0000313" key="1">
    <source>
        <dbReference type="EMBL" id="KAL0918516.1"/>
    </source>
</evidence>
<proteinExistence type="predicted"/>
<dbReference type="Proteomes" id="UP001552299">
    <property type="component" value="Unassembled WGS sequence"/>
</dbReference>
<accession>A0ABD0V7D1</accession>
<name>A0ABD0V7D1_DENTH</name>
<organism evidence="1 2">
    <name type="scientific">Dendrobium thyrsiflorum</name>
    <name type="common">Pinecone-like raceme dendrobium</name>
    <name type="synonym">Orchid</name>
    <dbReference type="NCBI Taxonomy" id="117978"/>
    <lineage>
        <taxon>Eukaryota</taxon>
        <taxon>Viridiplantae</taxon>
        <taxon>Streptophyta</taxon>
        <taxon>Embryophyta</taxon>
        <taxon>Tracheophyta</taxon>
        <taxon>Spermatophyta</taxon>
        <taxon>Magnoliopsida</taxon>
        <taxon>Liliopsida</taxon>
        <taxon>Asparagales</taxon>
        <taxon>Orchidaceae</taxon>
        <taxon>Epidendroideae</taxon>
        <taxon>Malaxideae</taxon>
        <taxon>Dendrobiinae</taxon>
        <taxon>Dendrobium</taxon>
    </lineage>
</organism>
<protein>
    <submittedName>
        <fullName evidence="1">Uncharacterized protein</fullName>
    </submittedName>
</protein>
<keyword evidence="2" id="KW-1185">Reference proteome</keyword>
<evidence type="ECO:0000313" key="2">
    <source>
        <dbReference type="Proteomes" id="UP001552299"/>
    </source>
</evidence>
<reference evidence="1 2" key="1">
    <citation type="journal article" date="2024" name="Plant Biotechnol. J.">
        <title>Dendrobium thyrsiflorum genome and its molecular insights into genes involved in important horticultural traits.</title>
        <authorList>
            <person name="Chen B."/>
            <person name="Wang J.Y."/>
            <person name="Zheng P.J."/>
            <person name="Li K.L."/>
            <person name="Liang Y.M."/>
            <person name="Chen X.F."/>
            <person name="Zhang C."/>
            <person name="Zhao X."/>
            <person name="He X."/>
            <person name="Zhang G.Q."/>
            <person name="Liu Z.J."/>
            <person name="Xu Q."/>
        </authorList>
    </citation>
    <scope>NUCLEOTIDE SEQUENCE [LARGE SCALE GENOMIC DNA]</scope>
    <source>
        <strain evidence="1">GZMU011</strain>
    </source>
</reference>
<dbReference type="AlphaFoldDB" id="A0ABD0V7D1"/>
<dbReference type="EMBL" id="JANQDX010000009">
    <property type="protein sequence ID" value="KAL0918516.1"/>
    <property type="molecule type" value="Genomic_DNA"/>
</dbReference>
<gene>
    <name evidence="1" type="ORF">M5K25_010525</name>
</gene>
<sequence>MSTLVSLLSIECSDVEVRDLRDLNRDLCRVFDTVEASGISAGFAECWRLFDKIRGGVLARLRSLNGVKSLRMNFGP</sequence>